<name>A0A1R4FFS4_9MICC</name>
<gene>
    <name evidence="1" type="ORF">FM101_03760</name>
</gene>
<protein>
    <submittedName>
        <fullName evidence="1">Uncharacterized protein</fullName>
    </submittedName>
</protein>
<evidence type="ECO:0000313" key="2">
    <source>
        <dbReference type="Proteomes" id="UP000195913"/>
    </source>
</evidence>
<evidence type="ECO:0000313" key="1">
    <source>
        <dbReference type="EMBL" id="SJM54707.1"/>
    </source>
</evidence>
<keyword evidence="2" id="KW-1185">Reference proteome</keyword>
<dbReference type="EMBL" id="FUHW01000016">
    <property type="protein sequence ID" value="SJM54707.1"/>
    <property type="molecule type" value="Genomic_DNA"/>
</dbReference>
<sequence>MMTPRLQSLIETFDAIPHPDWVTIVLTSCLKRLGSGGPTAWECVEVFDAWVDKGAMFIVYTSPWGPTVGLMRGAEDPDCEDPVEQGQNIADFDVAEPLGTYIDRLTFDANGLGWWGDPLVGTVLENGSAFF</sequence>
<accession>A0A1R4FFS4</accession>
<proteinExistence type="predicted"/>
<dbReference type="AlphaFoldDB" id="A0A1R4FFS4"/>
<reference evidence="1 2" key="1">
    <citation type="submission" date="2017-02" db="EMBL/GenBank/DDBJ databases">
        <authorList>
            <person name="Peterson S.W."/>
        </authorList>
    </citation>
    <scope>NUCLEOTIDE SEQUENCE [LARGE SCALE GENOMIC DNA]</scope>
    <source>
        <strain evidence="1 2">B Ar 00.02</strain>
    </source>
</reference>
<organism evidence="1 2">
    <name type="scientific">Arthrobacter rhombi</name>
    <dbReference type="NCBI Taxonomy" id="71253"/>
    <lineage>
        <taxon>Bacteria</taxon>
        <taxon>Bacillati</taxon>
        <taxon>Actinomycetota</taxon>
        <taxon>Actinomycetes</taxon>
        <taxon>Micrococcales</taxon>
        <taxon>Micrococcaceae</taxon>
        <taxon>Arthrobacter</taxon>
    </lineage>
</organism>
<dbReference type="Proteomes" id="UP000195913">
    <property type="component" value="Unassembled WGS sequence"/>
</dbReference>
<dbReference type="RefSeq" id="WP_086995646.1">
    <property type="nucleotide sequence ID" value="NZ_FUHW01000016.1"/>
</dbReference>